<dbReference type="Pfam" id="PF05257">
    <property type="entry name" value="CHAP"/>
    <property type="match status" value="1"/>
</dbReference>
<name>D4J920_9FIRM</name>
<evidence type="ECO:0000259" key="2">
    <source>
        <dbReference type="Pfam" id="PF05257"/>
    </source>
</evidence>
<feature type="domain" description="Peptidase C51" evidence="2">
    <location>
        <begin position="101"/>
        <end position="190"/>
    </location>
</feature>
<dbReference type="RefSeq" id="WP_015514409.1">
    <property type="nucleotide sequence ID" value="NC_021009.1"/>
</dbReference>
<evidence type="ECO:0000256" key="1">
    <source>
        <dbReference type="SAM" id="SignalP"/>
    </source>
</evidence>
<feature type="signal peptide" evidence="1">
    <location>
        <begin position="1"/>
        <end position="26"/>
    </location>
</feature>
<dbReference type="InterPro" id="IPR041219">
    <property type="entry name" value="Phage_lysozyme2"/>
</dbReference>
<dbReference type="KEGG" id="cct:CC1_21350"/>
<dbReference type="InterPro" id="IPR038765">
    <property type="entry name" value="Papain-like_cys_pep_sf"/>
</dbReference>
<gene>
    <name evidence="4" type="ORF">CC1_21350</name>
</gene>
<proteinExistence type="predicted"/>
<dbReference type="EMBL" id="FP929038">
    <property type="protein sequence ID" value="CBK80841.1"/>
    <property type="molecule type" value="Genomic_DNA"/>
</dbReference>
<dbReference type="AlphaFoldDB" id="D4J920"/>
<evidence type="ECO:0000313" key="5">
    <source>
        <dbReference type="Proteomes" id="UP000008798"/>
    </source>
</evidence>
<protein>
    <submittedName>
        <fullName evidence="4">CHAP domain</fullName>
    </submittedName>
</protein>
<keyword evidence="1" id="KW-0732">Signal</keyword>
<evidence type="ECO:0000259" key="3">
    <source>
        <dbReference type="Pfam" id="PF18013"/>
    </source>
</evidence>
<evidence type="ECO:0000313" key="4">
    <source>
        <dbReference type="EMBL" id="CBK80841.1"/>
    </source>
</evidence>
<dbReference type="SUPFAM" id="SSF54001">
    <property type="entry name" value="Cysteine proteinases"/>
    <property type="match status" value="1"/>
</dbReference>
<reference evidence="4 5" key="1">
    <citation type="submission" date="2010-03" db="EMBL/GenBank/DDBJ databases">
        <title>The genome sequence of Coprococcus catus GD/7.</title>
        <authorList>
            <consortium name="metaHIT consortium -- http://www.metahit.eu/"/>
            <person name="Pajon A."/>
            <person name="Turner K."/>
            <person name="Parkhill J."/>
            <person name="Duncan S."/>
            <person name="Flint H."/>
        </authorList>
    </citation>
    <scope>NUCLEOTIDE SEQUENCE [LARGE SCALE GENOMIC DNA]</scope>
    <source>
        <strain evidence="4 5">GD/7</strain>
    </source>
</reference>
<dbReference type="InterPro" id="IPR007921">
    <property type="entry name" value="CHAP_dom"/>
</dbReference>
<sequence>MRLKKIMAGLLVSGFLMQSVAVPAFADETETEWKAWEAGQEDEDSWSVYTTSTWDAEAAADAARKAEEADRKCPILDIAAEQVGYSAGYYKDTKFGAWYGANHNDWCAMFVAWCANQLGYIDEGILPRLASCTALKSWFQSKGEWHSRSSGYIPEPGDPILFCWDGCGGADHVGFVEYVEDGYVHTIEGNTNTWQNSNGMCVRKSYRLGYYGIAGYGHPDYPVEEKTYDMDTEEGRAGYIYKELISNGFSPEAACGVIANMDIDSGLDPESEHGNDGAYGLLGWLGDKKSELKERKDSGDIDVQLNYFLSTSLKTKEEDFKTYLNGYVTPAEGSYIEGYKQLTCSTPTCAKYFCWAYEKPSRTMSKVYATNTSAVQEAADKWYDILTEE</sequence>
<dbReference type="PATRIC" id="fig|717962.3.peg.2025"/>
<dbReference type="HOGENOM" id="CLU_709232_0_0_9"/>
<dbReference type="Proteomes" id="UP000008798">
    <property type="component" value="Chromosome"/>
</dbReference>
<organism evidence="4 5">
    <name type="scientific">Coprococcus catus GD/7</name>
    <dbReference type="NCBI Taxonomy" id="717962"/>
    <lineage>
        <taxon>Bacteria</taxon>
        <taxon>Bacillati</taxon>
        <taxon>Bacillota</taxon>
        <taxon>Clostridia</taxon>
        <taxon>Lachnospirales</taxon>
        <taxon>Lachnospiraceae</taxon>
        <taxon>Coprococcus</taxon>
    </lineage>
</organism>
<dbReference type="STRING" id="717962.CC1_21350"/>
<dbReference type="Pfam" id="PF18013">
    <property type="entry name" value="Phage_lysozyme2"/>
    <property type="match status" value="1"/>
</dbReference>
<dbReference type="Gene3D" id="1.10.530.10">
    <property type="match status" value="1"/>
</dbReference>
<accession>D4J920</accession>
<feature type="chain" id="PRO_5003058685" evidence="1">
    <location>
        <begin position="27"/>
        <end position="389"/>
    </location>
</feature>
<reference evidence="4 5" key="2">
    <citation type="submission" date="2010-03" db="EMBL/GenBank/DDBJ databases">
        <authorList>
            <person name="Pajon A."/>
        </authorList>
    </citation>
    <scope>NUCLEOTIDE SEQUENCE [LARGE SCALE GENOMIC DNA]</scope>
    <source>
        <strain evidence="4 5">GD/7</strain>
    </source>
</reference>
<feature type="domain" description="Phage tail lysozyme" evidence="3">
    <location>
        <begin position="236"/>
        <end position="386"/>
    </location>
</feature>